<feature type="region of interest" description="Disordered" evidence="9">
    <location>
        <begin position="170"/>
        <end position="194"/>
    </location>
</feature>
<keyword evidence="3" id="KW-0479">Metal-binding</keyword>
<dbReference type="GO" id="GO:0008270">
    <property type="term" value="F:zinc ion binding"/>
    <property type="evidence" value="ECO:0007669"/>
    <property type="project" value="UniProtKB-KW"/>
</dbReference>
<evidence type="ECO:0000256" key="3">
    <source>
        <dbReference type="ARBA" id="ARBA00022723"/>
    </source>
</evidence>
<dbReference type="PROSITE" id="PS50865">
    <property type="entry name" value="ZF_MYND_2"/>
    <property type="match status" value="1"/>
</dbReference>
<feature type="transmembrane region" description="Helical" evidence="10">
    <location>
        <begin position="1323"/>
        <end position="1344"/>
    </location>
</feature>
<proteinExistence type="predicted"/>
<feature type="transmembrane region" description="Helical" evidence="10">
    <location>
        <begin position="1356"/>
        <end position="1378"/>
    </location>
</feature>
<dbReference type="Gene3D" id="3.30.460.10">
    <property type="entry name" value="Beta Polymerase, domain 2"/>
    <property type="match status" value="1"/>
</dbReference>
<feature type="compositionally biased region" description="Low complexity" evidence="9">
    <location>
        <begin position="590"/>
        <end position="616"/>
    </location>
</feature>
<dbReference type="Pfam" id="PF22600">
    <property type="entry name" value="MTPAP-like_central"/>
    <property type="match status" value="1"/>
</dbReference>
<dbReference type="PANTHER" id="PTHR43184">
    <property type="entry name" value="MAJOR FACILITATOR SUPERFAMILY TRANSPORTER 16, ISOFORM B"/>
    <property type="match status" value="1"/>
</dbReference>
<dbReference type="PROSITE" id="PS50850">
    <property type="entry name" value="MFS"/>
    <property type="match status" value="1"/>
</dbReference>
<evidence type="ECO:0000256" key="4">
    <source>
        <dbReference type="ARBA" id="ARBA00022771"/>
    </source>
</evidence>
<evidence type="ECO:0000256" key="6">
    <source>
        <dbReference type="ARBA" id="ARBA00022989"/>
    </source>
</evidence>
<dbReference type="InterPro" id="IPR011701">
    <property type="entry name" value="MFS"/>
</dbReference>
<dbReference type="Pfam" id="PF01753">
    <property type="entry name" value="zf-MYND"/>
    <property type="match status" value="1"/>
</dbReference>
<dbReference type="EMBL" id="KZ155772">
    <property type="protein sequence ID" value="OUS48856.1"/>
    <property type="molecule type" value="Genomic_DNA"/>
</dbReference>
<dbReference type="Gene3D" id="6.10.140.2220">
    <property type="match status" value="1"/>
</dbReference>
<reference evidence="13" key="1">
    <citation type="submission" date="2017-04" db="EMBL/GenBank/DDBJ databases">
        <title>Population genomics of picophytoplankton unveils novel chromosome hypervariability.</title>
        <authorList>
            <consortium name="DOE Joint Genome Institute"/>
            <person name="Blanc-Mathieu R."/>
            <person name="Krasovec M."/>
            <person name="Hebrard M."/>
            <person name="Yau S."/>
            <person name="Desgranges E."/>
            <person name="Martin J."/>
            <person name="Schackwitz W."/>
            <person name="Kuo A."/>
            <person name="Salin G."/>
            <person name="Donnadieu C."/>
            <person name="Desdevises Y."/>
            <person name="Sanchez-Ferandin S."/>
            <person name="Moreau H."/>
            <person name="Rivals E."/>
            <person name="Grigoriev I.V."/>
            <person name="Grimsley N."/>
            <person name="Eyre-Walker A."/>
            <person name="Piganeau G."/>
        </authorList>
    </citation>
    <scope>NUCLEOTIDE SEQUENCE [LARGE SCALE GENOMIC DNA]</scope>
    <source>
        <strain evidence="13">RCC 1115</strain>
    </source>
</reference>
<feature type="region of interest" description="Disordered" evidence="9">
    <location>
        <begin position="1"/>
        <end position="43"/>
    </location>
</feature>
<feature type="region of interest" description="Disordered" evidence="9">
    <location>
        <begin position="590"/>
        <end position="652"/>
    </location>
</feature>
<feature type="domain" description="Major facilitator superfamily (MFS) profile" evidence="11">
    <location>
        <begin position="1100"/>
        <end position="1510"/>
    </location>
</feature>
<dbReference type="SUPFAM" id="SSF81301">
    <property type="entry name" value="Nucleotidyltransferase"/>
    <property type="match status" value="1"/>
</dbReference>
<dbReference type="Pfam" id="PF07690">
    <property type="entry name" value="MFS_1"/>
    <property type="match status" value="1"/>
</dbReference>
<dbReference type="PANTHER" id="PTHR43184:SF30">
    <property type="entry name" value="MFS DOMAIN-CONTAINING PROTEIN"/>
    <property type="match status" value="1"/>
</dbReference>
<feature type="transmembrane region" description="Helical" evidence="10">
    <location>
        <begin position="1484"/>
        <end position="1505"/>
    </location>
</feature>
<feature type="transmembrane region" description="Helical" evidence="10">
    <location>
        <begin position="1414"/>
        <end position="1440"/>
    </location>
</feature>
<keyword evidence="2 10" id="KW-0812">Transmembrane</keyword>
<feature type="transmembrane region" description="Helical" evidence="10">
    <location>
        <begin position="1165"/>
        <end position="1187"/>
    </location>
</feature>
<dbReference type="InterPro" id="IPR020846">
    <property type="entry name" value="MFS_dom"/>
</dbReference>
<evidence type="ECO:0000259" key="11">
    <source>
        <dbReference type="PROSITE" id="PS50850"/>
    </source>
</evidence>
<evidence type="ECO:0000256" key="7">
    <source>
        <dbReference type="ARBA" id="ARBA00023136"/>
    </source>
</evidence>
<dbReference type="Gene3D" id="1.20.1250.20">
    <property type="entry name" value="MFS general substrate transporter like domains"/>
    <property type="match status" value="2"/>
</dbReference>
<dbReference type="GO" id="GO:0022857">
    <property type="term" value="F:transmembrane transporter activity"/>
    <property type="evidence" value="ECO:0007669"/>
    <property type="project" value="InterPro"/>
</dbReference>
<comment type="subcellular location">
    <subcellularLocation>
        <location evidence="1">Membrane</location>
        <topology evidence="1">Multi-pass membrane protein</topology>
    </subcellularLocation>
</comment>
<organism evidence="13">
    <name type="scientific">Ostreococcus tauri</name>
    <name type="common">Marine green alga</name>
    <dbReference type="NCBI Taxonomy" id="70448"/>
    <lineage>
        <taxon>Eukaryota</taxon>
        <taxon>Viridiplantae</taxon>
        <taxon>Chlorophyta</taxon>
        <taxon>Mamiellophyceae</taxon>
        <taxon>Mamiellales</taxon>
        <taxon>Bathycoccaceae</taxon>
        <taxon>Ostreococcus</taxon>
    </lineage>
</organism>
<keyword evidence="7 10" id="KW-0472">Membrane</keyword>
<feature type="transmembrane region" description="Helical" evidence="10">
    <location>
        <begin position="1256"/>
        <end position="1276"/>
    </location>
</feature>
<gene>
    <name evidence="13" type="ORF">BE221DRAFT_143791</name>
</gene>
<accession>A0A1Y5IH14</accession>
<evidence type="ECO:0000256" key="9">
    <source>
        <dbReference type="SAM" id="MobiDB-lite"/>
    </source>
</evidence>
<dbReference type="CDD" id="cd05402">
    <property type="entry name" value="NT_PAP_TUTase"/>
    <property type="match status" value="1"/>
</dbReference>
<name>A0A1Y5IH14_OSTTA</name>
<dbReference type="eggNOG" id="KOG2277">
    <property type="taxonomic scope" value="Eukaryota"/>
</dbReference>
<evidence type="ECO:0000313" key="13">
    <source>
        <dbReference type="EMBL" id="OUS48856.1"/>
    </source>
</evidence>
<evidence type="ECO:0000256" key="10">
    <source>
        <dbReference type="SAM" id="Phobius"/>
    </source>
</evidence>
<feature type="compositionally biased region" description="Basic residues" evidence="9">
    <location>
        <begin position="176"/>
        <end position="194"/>
    </location>
</feature>
<dbReference type="InterPro" id="IPR002893">
    <property type="entry name" value="Znf_MYND"/>
</dbReference>
<evidence type="ECO:0000256" key="5">
    <source>
        <dbReference type="ARBA" id="ARBA00022833"/>
    </source>
</evidence>
<sequence>MHVLGRDSEDEDDFEDEHSEDDREEADERVEDDREDDARDPREYVSPAMILRRVRERLAMADARVTTNERGEFEERDERADVGPSAIVRENMRVLDAELRRIVNSLKTSPQEDAKRQTLMNKFKSMIGSRFEGVRVAPFGSYVSAFHSAGSDIDISLQIDKDGPWYDEKEEAQARRSQRGGVRARRQQRQGRTKRAQLLRKVASELRYRNYRDVQLISKARVPLIKFKDPHTGVACDVCIENDGVYKSAVLGVIADIDQRYRDLVFLIKLWAKHYDVNNALEGSFNSYSLCLLVMHHLQRRRVPVLPPTMQLTLPRWELVQSEEKELDEHVSCEDDEFDTWKVSKARVVSDASRDIAAVKYRADKLFVGFGKHNTETLAELFVSFFAQLCAVKGFFRNALNASTYHGRFIVGSSWNAFKYPLGVEDPFAAGDNVARAVQMRTRDYVLGAFPAACAELHRILHASDETQFKQSLLKLLGNGIRPALGLPAQSAQRVPPTPPGMPAAPGVDAQQQQQLLMNAMQALNKGHAGAEELIAMLARQGIRPGPPLAAGEPQQFVSEQILKGRQEALLREAEERHAVRLPVASLFGQQPQSQPQLQQPQLQQQQLRPGLNLPPGFGPKTATGTGVSMQMPSFGTPMSGAPPTSSGGLGGGLGGGVFSSIASGGGGLFFNGPTRSPVPTGVDEISQHFAAGMSMMGGLVHPPAQSQPPPQPSLEFPPPRTSLSLHSLHLQHSEFHQFHQTPTPTTTMADDDFDEELLAELGLGDDAAEKVRETYSRLFGGGAPRGDGKRVLDAATTASALAATRGLNRDVQEQILESARADIVVGADRCANMSCAKAGEKRCARCRAVRYCSKECQHADWKRHKTSCAAIDGSTEATGRRAGAPVFQTAQLSAQSMLDTFMAAETGGWYGGVSRERVYERLVVSFCLRVADEHTFAGNVVGVIRASFAGEDLDDPATTTVMEEFRKYVECGKTKGYLPKDWSADDDVKVCEFAARRHGVCTLWEKEDVVEKYGYASSEHIVLRRLAESFLGPFGRWNEGSGDSAWVRNAPTVVTYTFNGENGEECETTWEDGSQAKCVEGGPAKLVEEEFPRSEVERLQKKTLIGMFISYSSAYFVRKPLSVVKAPVKEALGLTTGTMGLIDSAFLLTYALGQFFMPSLGDKIGPKAVIVGGGIISFLCCVAFGYSTVPVVLMGLWAVNGLAQAAAYPLHVKVLNPWFTSKERGTAMGIWATSQQVGATLATFSAAFLLNKVGWKLSIALPASFALVTAALVAVMQLDPPWLQTTTYSSEALQKTKKRADVEPASKQVGFMEILAIPRLKMLMLSYFFVKIVRYCLLFWLPFYLSSEYKMPVAIAGYLSCIYDMGGVLGGLACGIIGDKYFERRRTMLGALSCAGLCFAIAGYQTACGMGMLANAVVMGFIGFLVAGPDAMLGSTAVSDCCEQAGYGQEVLGTAAGIVNGMGSLGAVLQGALTAMIAETYGWGALFVTLAVLSALSVVTMLAATNPKFVDTDELGGNNAPGQLVVA</sequence>
<feature type="compositionally biased region" description="Polar residues" evidence="9">
    <location>
        <begin position="623"/>
        <end position="634"/>
    </location>
</feature>
<dbReference type="SUPFAM" id="SSF144232">
    <property type="entry name" value="HIT/MYND zinc finger-like"/>
    <property type="match status" value="1"/>
</dbReference>
<evidence type="ECO:0000256" key="8">
    <source>
        <dbReference type="PROSITE-ProRule" id="PRU00134"/>
    </source>
</evidence>
<dbReference type="InterPro" id="IPR054708">
    <property type="entry name" value="MTPAP-like_central"/>
</dbReference>
<evidence type="ECO:0000256" key="2">
    <source>
        <dbReference type="ARBA" id="ARBA00022692"/>
    </source>
</evidence>
<dbReference type="InterPro" id="IPR036259">
    <property type="entry name" value="MFS_trans_sf"/>
</dbReference>
<keyword evidence="5" id="KW-0862">Zinc</keyword>
<dbReference type="SUPFAM" id="SSF81631">
    <property type="entry name" value="PAP/OAS1 substrate-binding domain"/>
    <property type="match status" value="1"/>
</dbReference>
<dbReference type="SUPFAM" id="SSF103473">
    <property type="entry name" value="MFS general substrate transporter"/>
    <property type="match status" value="1"/>
</dbReference>
<dbReference type="GO" id="GO:0016020">
    <property type="term" value="C:membrane"/>
    <property type="evidence" value="ECO:0007669"/>
    <property type="project" value="UniProtKB-SubCell"/>
</dbReference>
<feature type="compositionally biased region" description="Acidic residues" evidence="9">
    <location>
        <begin position="8"/>
        <end position="35"/>
    </location>
</feature>
<protein>
    <recommendedName>
        <fullName evidence="14">Zinc finger, MYND-type</fullName>
    </recommendedName>
</protein>
<keyword evidence="6 10" id="KW-1133">Transmembrane helix</keyword>
<feature type="transmembrane region" description="Helical" evidence="10">
    <location>
        <begin position="1452"/>
        <end position="1478"/>
    </location>
</feature>
<dbReference type="InterPro" id="IPR043519">
    <property type="entry name" value="NT_sf"/>
</dbReference>
<evidence type="ECO:0008006" key="14">
    <source>
        <dbReference type="Google" id="ProtNLM"/>
    </source>
</evidence>
<keyword evidence="4 8" id="KW-0863">Zinc-finger</keyword>
<feature type="transmembrane region" description="Helical" evidence="10">
    <location>
        <begin position="1390"/>
        <end position="1408"/>
    </location>
</feature>
<evidence type="ECO:0000256" key="1">
    <source>
        <dbReference type="ARBA" id="ARBA00004141"/>
    </source>
</evidence>
<evidence type="ECO:0000259" key="12">
    <source>
        <dbReference type="PROSITE" id="PS50865"/>
    </source>
</evidence>
<dbReference type="Proteomes" id="UP000195557">
    <property type="component" value="Unassembled WGS sequence"/>
</dbReference>
<dbReference type="Gene3D" id="1.10.1410.10">
    <property type="match status" value="1"/>
</dbReference>
<feature type="transmembrane region" description="Helical" evidence="10">
    <location>
        <begin position="1132"/>
        <end position="1153"/>
    </location>
</feature>
<feature type="domain" description="MYND-type" evidence="12">
    <location>
        <begin position="833"/>
        <end position="869"/>
    </location>
</feature>